<evidence type="ECO:0000313" key="5">
    <source>
        <dbReference type="Proteomes" id="UP000507245"/>
    </source>
</evidence>
<dbReference type="EMBL" id="CAEKDK010000006">
    <property type="protein sequence ID" value="CAB4285119.1"/>
    <property type="molecule type" value="Genomic_DNA"/>
</dbReference>
<reference evidence="5" key="1">
    <citation type="journal article" date="2020" name="Genome Biol.">
        <title>Gamete binning: chromosome-level and haplotype-resolved genome assembly enabled by high-throughput single-cell sequencing of gamete genomes.</title>
        <authorList>
            <person name="Campoy J.A."/>
            <person name="Sun H."/>
            <person name="Goel M."/>
            <person name="Jiao W.-B."/>
            <person name="Folz-Donahue K."/>
            <person name="Wang N."/>
            <person name="Rubio M."/>
            <person name="Liu C."/>
            <person name="Kukat C."/>
            <person name="Ruiz D."/>
            <person name="Huettel B."/>
            <person name="Schneeberger K."/>
        </authorList>
    </citation>
    <scope>NUCLEOTIDE SEQUENCE [LARGE SCALE GENOMIC DNA]</scope>
    <source>
        <strain evidence="5">cv. Rojo Pasion</strain>
    </source>
</reference>
<gene>
    <name evidence="2" type="ORF">CURHAP_LOCUS40838</name>
    <name evidence="3" type="ORF">ORAREDHAP_LOCUS40545</name>
</gene>
<keyword evidence="5" id="KW-1185">Reference proteome</keyword>
<dbReference type="Proteomes" id="UP000507245">
    <property type="component" value="Unassembled WGS sequence"/>
</dbReference>
<accession>A0A6J5XPH6</accession>
<evidence type="ECO:0000313" key="2">
    <source>
        <dbReference type="EMBL" id="CAB4285119.1"/>
    </source>
</evidence>
<evidence type="ECO:0000313" key="3">
    <source>
        <dbReference type="EMBL" id="CAB4315766.1"/>
    </source>
</evidence>
<feature type="region of interest" description="Disordered" evidence="1">
    <location>
        <begin position="25"/>
        <end position="59"/>
    </location>
</feature>
<dbReference type="Proteomes" id="UP000507222">
    <property type="component" value="Unassembled WGS sequence"/>
</dbReference>
<dbReference type="AlphaFoldDB" id="A0A6J5XPH6"/>
<dbReference type="EMBL" id="CAEKKB010000006">
    <property type="protein sequence ID" value="CAB4315766.1"/>
    <property type="molecule type" value="Genomic_DNA"/>
</dbReference>
<organism evidence="3 5">
    <name type="scientific">Prunus armeniaca</name>
    <name type="common">Apricot</name>
    <name type="synonym">Armeniaca vulgaris</name>
    <dbReference type="NCBI Taxonomy" id="36596"/>
    <lineage>
        <taxon>Eukaryota</taxon>
        <taxon>Viridiplantae</taxon>
        <taxon>Streptophyta</taxon>
        <taxon>Embryophyta</taxon>
        <taxon>Tracheophyta</taxon>
        <taxon>Spermatophyta</taxon>
        <taxon>Magnoliopsida</taxon>
        <taxon>eudicotyledons</taxon>
        <taxon>Gunneridae</taxon>
        <taxon>Pentapetalae</taxon>
        <taxon>rosids</taxon>
        <taxon>fabids</taxon>
        <taxon>Rosales</taxon>
        <taxon>Rosaceae</taxon>
        <taxon>Amygdaloideae</taxon>
        <taxon>Amygdaleae</taxon>
        <taxon>Prunus</taxon>
    </lineage>
</organism>
<evidence type="ECO:0000313" key="4">
    <source>
        <dbReference type="Proteomes" id="UP000507222"/>
    </source>
</evidence>
<sequence>MAGGSLGWVVRDEFRWFRHEALHAGNSGESPTRLAVGEGGGGGGRFKNHDRCSSGRNQS</sequence>
<name>A0A6J5XPH6_PRUAR</name>
<proteinExistence type="predicted"/>
<reference evidence="3 4" key="2">
    <citation type="submission" date="2020-05" db="EMBL/GenBank/DDBJ databases">
        <authorList>
            <person name="Campoy J."/>
            <person name="Schneeberger K."/>
            <person name="Spophaly S."/>
        </authorList>
    </citation>
    <scope>NUCLEOTIDE SEQUENCE [LARGE SCALE GENOMIC DNA]</scope>
    <source>
        <strain evidence="3">PruArmRojPasFocal</strain>
    </source>
</reference>
<protein>
    <submittedName>
        <fullName evidence="3">Uncharacterized protein</fullName>
    </submittedName>
</protein>
<evidence type="ECO:0000256" key="1">
    <source>
        <dbReference type="SAM" id="MobiDB-lite"/>
    </source>
</evidence>